<evidence type="ECO:0000313" key="3">
    <source>
        <dbReference type="Proteomes" id="UP000323856"/>
    </source>
</evidence>
<dbReference type="Proteomes" id="UP000323856">
    <property type="component" value="Unassembled WGS sequence"/>
</dbReference>
<dbReference type="InterPro" id="IPR002938">
    <property type="entry name" value="FAD-bd"/>
</dbReference>
<evidence type="ECO:0000259" key="1">
    <source>
        <dbReference type="Pfam" id="PF01494"/>
    </source>
</evidence>
<accession>A0A5B0E4R6</accession>
<dbReference type="Gene3D" id="3.30.9.10">
    <property type="entry name" value="D-Amino Acid Oxidase, subunit A, domain 2"/>
    <property type="match status" value="1"/>
</dbReference>
<dbReference type="Gene3D" id="3.50.50.60">
    <property type="entry name" value="FAD/NAD(P)-binding domain"/>
    <property type="match status" value="1"/>
</dbReference>
<reference evidence="2 3" key="1">
    <citation type="submission" date="2019-07" db="EMBL/GenBank/DDBJ databases">
        <title>Analysis of the biochemical properties, biological activity and biotechnological potential of siderophores and biosurfactants produced by Antarctic psychrotolerant bacteria.</title>
        <authorList>
            <person name="Styczynski M."/>
            <person name="Krucon T."/>
            <person name="Decewicz P."/>
            <person name="Dziewit L."/>
        </authorList>
    </citation>
    <scope>NUCLEOTIDE SEQUENCE [LARGE SCALE GENOMIC DNA]</scope>
    <source>
        <strain evidence="2 3">ANT_H27</strain>
    </source>
</reference>
<dbReference type="PANTHER" id="PTHR46865:SF8">
    <property type="entry name" value="POSSIBLE OXIDOREDUCTASE"/>
    <property type="match status" value="1"/>
</dbReference>
<sequence>MRQMRALIIGAGIAGLAAAGALARDGWETTVLEQASGPRTAGYMIDFFEPGFTAAQSLGALSNLREYGQFYTRARYVDATGQTRAQLSMDSFLNAAGGKFFSILRPDIERGLREWVGHSTDIVQGAKVVSLDPGRYPDSGAPARVTLQDGREFGAELLIGADGIHSTVRSCLPVSAGGRQGTGPDRFLRHLGFHVFGYVFSDAALAARLGAEVLLTDSLTRQAGLYALPDGRVTFFGIVACNDPAPDTAMREDLFTRFRGLGPLVDQALERRPADMYEDFVAQSVVGLWHHGRSILLGDAAYAVSPLAGQGASLAVAGAELLTRTLRERDNDLSTAFADYEAAWRPVVEEQQAAGRRNTRFFVPPNRTSLLLRRGALHLMNLRGLNAFMARRAFGSVLPTQGPWAP</sequence>
<dbReference type="AlphaFoldDB" id="A0A5B0E4R6"/>
<dbReference type="InterPro" id="IPR051704">
    <property type="entry name" value="FAD_aromatic-hydroxylase"/>
</dbReference>
<protein>
    <submittedName>
        <fullName evidence="2">FAD-dependent oxidoreductase</fullName>
    </submittedName>
</protein>
<gene>
    <name evidence="2" type="ORF">FQ154_16985</name>
</gene>
<feature type="domain" description="FAD-binding" evidence="1">
    <location>
        <begin position="5"/>
        <end position="328"/>
    </location>
</feature>
<name>A0A5B0E4R6_9MICC</name>
<dbReference type="SUPFAM" id="SSF51905">
    <property type="entry name" value="FAD/NAD(P)-binding domain"/>
    <property type="match status" value="1"/>
</dbReference>
<dbReference type="OrthoDB" id="3356051at2"/>
<comment type="caution">
    <text evidence="2">The sequence shown here is derived from an EMBL/GenBank/DDBJ whole genome shotgun (WGS) entry which is preliminary data.</text>
</comment>
<dbReference type="EMBL" id="VOBL01000022">
    <property type="protein sequence ID" value="KAA0973708.1"/>
    <property type="molecule type" value="Genomic_DNA"/>
</dbReference>
<proteinExistence type="predicted"/>
<dbReference type="PRINTS" id="PR00420">
    <property type="entry name" value="RNGMNOXGNASE"/>
</dbReference>
<organism evidence="2 3">
    <name type="scientific">Paeniglutamicibacter gangotriensis</name>
    <dbReference type="NCBI Taxonomy" id="254787"/>
    <lineage>
        <taxon>Bacteria</taxon>
        <taxon>Bacillati</taxon>
        <taxon>Actinomycetota</taxon>
        <taxon>Actinomycetes</taxon>
        <taxon>Micrococcales</taxon>
        <taxon>Micrococcaceae</taxon>
        <taxon>Paeniglutamicibacter</taxon>
    </lineage>
</organism>
<dbReference type="PANTHER" id="PTHR46865">
    <property type="entry name" value="OXIDOREDUCTASE-RELATED"/>
    <property type="match status" value="1"/>
</dbReference>
<dbReference type="GO" id="GO:0071949">
    <property type="term" value="F:FAD binding"/>
    <property type="evidence" value="ECO:0007669"/>
    <property type="project" value="InterPro"/>
</dbReference>
<evidence type="ECO:0000313" key="2">
    <source>
        <dbReference type="EMBL" id="KAA0973708.1"/>
    </source>
</evidence>
<dbReference type="InterPro" id="IPR036188">
    <property type="entry name" value="FAD/NAD-bd_sf"/>
</dbReference>
<dbReference type="Pfam" id="PF01494">
    <property type="entry name" value="FAD_binding_3"/>
    <property type="match status" value="1"/>
</dbReference>